<dbReference type="Pfam" id="PF13561">
    <property type="entry name" value="adh_short_C2"/>
    <property type="match status" value="1"/>
</dbReference>
<evidence type="ECO:0000313" key="3">
    <source>
        <dbReference type="EMBL" id="RVU04415.1"/>
    </source>
</evidence>
<protein>
    <submittedName>
        <fullName evidence="3">SDR family oxidoreductase</fullName>
    </submittedName>
</protein>
<dbReference type="RefSeq" id="WP_127709620.1">
    <property type="nucleotide sequence ID" value="NZ_SACO01000008.1"/>
</dbReference>
<name>A0A3S2V5X1_9SPHN</name>
<comment type="caution">
    <text evidence="3">The sequence shown here is derived from an EMBL/GenBank/DDBJ whole genome shotgun (WGS) entry which is preliminary data.</text>
</comment>
<keyword evidence="4" id="KW-1185">Reference proteome</keyword>
<dbReference type="EMBL" id="SACO01000008">
    <property type="protein sequence ID" value="RVU04415.1"/>
    <property type="molecule type" value="Genomic_DNA"/>
</dbReference>
<evidence type="ECO:0000256" key="2">
    <source>
        <dbReference type="ARBA" id="ARBA00023002"/>
    </source>
</evidence>
<evidence type="ECO:0000256" key="1">
    <source>
        <dbReference type="ARBA" id="ARBA00006484"/>
    </source>
</evidence>
<dbReference type="AlphaFoldDB" id="A0A3S2V5X1"/>
<dbReference type="SUPFAM" id="SSF51735">
    <property type="entry name" value="NAD(P)-binding Rossmann-fold domains"/>
    <property type="match status" value="1"/>
</dbReference>
<gene>
    <name evidence="3" type="ORF">EOE18_11460</name>
</gene>
<dbReference type="InterPro" id="IPR002347">
    <property type="entry name" value="SDR_fam"/>
</dbReference>
<organism evidence="3 4">
    <name type="scientific">Novosphingobium umbonatum</name>
    <dbReference type="NCBI Taxonomy" id="1908524"/>
    <lineage>
        <taxon>Bacteria</taxon>
        <taxon>Pseudomonadati</taxon>
        <taxon>Pseudomonadota</taxon>
        <taxon>Alphaproteobacteria</taxon>
        <taxon>Sphingomonadales</taxon>
        <taxon>Sphingomonadaceae</taxon>
        <taxon>Novosphingobium</taxon>
    </lineage>
</organism>
<reference evidence="3 4" key="1">
    <citation type="submission" date="2019-01" db="EMBL/GenBank/DDBJ databases">
        <authorList>
            <person name="Chen W.-M."/>
        </authorList>
    </citation>
    <scope>NUCLEOTIDE SEQUENCE [LARGE SCALE GENOMIC DNA]</scope>
    <source>
        <strain evidence="3 4">FSY-9</strain>
    </source>
</reference>
<dbReference type="Proteomes" id="UP000282837">
    <property type="component" value="Unassembled WGS sequence"/>
</dbReference>
<dbReference type="PANTHER" id="PTHR24321:SF15">
    <property type="entry name" value="OXIDOREDUCTASE UCPA"/>
    <property type="match status" value="1"/>
</dbReference>
<dbReference type="Gene3D" id="3.40.50.720">
    <property type="entry name" value="NAD(P)-binding Rossmann-like Domain"/>
    <property type="match status" value="1"/>
</dbReference>
<dbReference type="PANTHER" id="PTHR24321">
    <property type="entry name" value="DEHYDROGENASES, SHORT CHAIN"/>
    <property type="match status" value="1"/>
</dbReference>
<dbReference type="OrthoDB" id="5457012at2"/>
<dbReference type="InterPro" id="IPR036291">
    <property type="entry name" value="NAD(P)-bd_dom_sf"/>
</dbReference>
<proteinExistence type="inferred from homology"/>
<accession>A0A3S2V5X1</accession>
<evidence type="ECO:0000313" key="4">
    <source>
        <dbReference type="Proteomes" id="UP000282837"/>
    </source>
</evidence>
<comment type="similarity">
    <text evidence="1">Belongs to the short-chain dehydrogenases/reductases (SDR) family.</text>
</comment>
<dbReference type="InterPro" id="IPR020904">
    <property type="entry name" value="Sc_DH/Rdtase_CS"/>
</dbReference>
<dbReference type="PROSITE" id="PS00061">
    <property type="entry name" value="ADH_SHORT"/>
    <property type="match status" value="1"/>
</dbReference>
<dbReference type="FunFam" id="3.40.50.720:FF:000084">
    <property type="entry name" value="Short-chain dehydrogenase reductase"/>
    <property type="match status" value="1"/>
</dbReference>
<keyword evidence="2" id="KW-0560">Oxidoreductase</keyword>
<dbReference type="GO" id="GO:0016491">
    <property type="term" value="F:oxidoreductase activity"/>
    <property type="evidence" value="ECO:0007669"/>
    <property type="project" value="UniProtKB-KW"/>
</dbReference>
<dbReference type="PRINTS" id="PR00080">
    <property type="entry name" value="SDRFAMILY"/>
</dbReference>
<dbReference type="PRINTS" id="PR00081">
    <property type="entry name" value="GDHRDH"/>
</dbReference>
<sequence>MSHDLTGQTALITGAGSGIGAAMAQGFAAAGARVLVTDKDGAAAQSVARDIGALSCPLDVTRESDWAAATAMAKAELGGLSILVCNAGAPVGGSVEDLDLAAWRHAFAVNADGAFLGIRSALPLLRDSAKASIIAVSSIAAVAARGDMAAYGASKSALLSLVKSVALHCAHHGWNIRANAILPAYVDTPMLDAIAPRMDRLELLKALSKHIPARRIAKTQDVVEAALYLASPASGFMTGTEMRLDGGLSAG</sequence>